<accession>A0ABY7YZW4</accession>
<proteinExistence type="predicted"/>
<feature type="chain" id="PRO_5046683640" evidence="1">
    <location>
        <begin position="20"/>
        <end position="269"/>
    </location>
</feature>
<protein>
    <submittedName>
        <fullName evidence="3">Protein-disulfide reductase DsbD family protein</fullName>
    </submittedName>
</protein>
<organism evidence="3 4">
    <name type="scientific">Devosia rhodophyticola</name>
    <dbReference type="NCBI Taxonomy" id="3026423"/>
    <lineage>
        <taxon>Bacteria</taxon>
        <taxon>Pseudomonadati</taxon>
        <taxon>Pseudomonadota</taxon>
        <taxon>Alphaproteobacteria</taxon>
        <taxon>Hyphomicrobiales</taxon>
        <taxon>Devosiaceae</taxon>
        <taxon>Devosia</taxon>
    </lineage>
</organism>
<dbReference type="InterPro" id="IPR028250">
    <property type="entry name" value="DsbDN"/>
</dbReference>
<feature type="domain" description="Thiol:disulfide interchange protein DsbD N-terminal" evidence="2">
    <location>
        <begin position="43"/>
        <end position="147"/>
    </location>
</feature>
<sequence>MKFQFLLIAALLPATSALGAETAWQEVAPGVKIRLVSSGEIQSDGRTMAGLEIIMPGNTRTYWRIPGQSGIPAVLDVTGSQGVESEQFVWPYPSVQVADGYTDFVYWGDTLLPIALSTSGDQPTLDVTVTLGICSDICVPAQASFALALQSDRPDAANSMRIHQALADSPIAWPDDQPQAITSVSYRPAEHVIAVRLGSPRIDPASLIAATQSGNPLFGAPQKSPEPDVVLLPILGKFDEKALNSLPVQLTFMTDMGSFEVTQAIEPTR</sequence>
<keyword evidence="4" id="KW-1185">Reference proteome</keyword>
<dbReference type="EMBL" id="CP118247">
    <property type="protein sequence ID" value="WDR06550.1"/>
    <property type="molecule type" value="Genomic_DNA"/>
</dbReference>
<dbReference type="Proteomes" id="UP001222118">
    <property type="component" value="Chromosome"/>
</dbReference>
<reference evidence="3 4" key="1">
    <citation type="submission" date="2023-02" db="EMBL/GenBank/DDBJ databases">
        <title>Devosia chondri sp. nov., isolated from the phycosphere of marine algae.</title>
        <authorList>
            <person name="Kim J.M."/>
            <person name="Lee J.K."/>
            <person name="Choi B.J."/>
            <person name="Bayburt H."/>
            <person name="Jeon C.O."/>
        </authorList>
    </citation>
    <scope>NUCLEOTIDE SEQUENCE [LARGE SCALE GENOMIC DNA]</scope>
    <source>
        <strain evidence="3 4">G2-5</strain>
    </source>
</reference>
<feature type="signal peptide" evidence="1">
    <location>
        <begin position="1"/>
        <end position="19"/>
    </location>
</feature>
<evidence type="ECO:0000313" key="4">
    <source>
        <dbReference type="Proteomes" id="UP001222118"/>
    </source>
</evidence>
<gene>
    <name evidence="3" type="ORF">PSQ90_03545</name>
</gene>
<dbReference type="Pfam" id="PF11412">
    <property type="entry name" value="DsbD_N"/>
    <property type="match status" value="1"/>
</dbReference>
<dbReference type="RefSeq" id="WP_282212063.1">
    <property type="nucleotide sequence ID" value="NZ_CP118247.1"/>
</dbReference>
<evidence type="ECO:0000256" key="1">
    <source>
        <dbReference type="SAM" id="SignalP"/>
    </source>
</evidence>
<name>A0ABY7YZW4_9HYPH</name>
<keyword evidence="1" id="KW-0732">Signal</keyword>
<evidence type="ECO:0000313" key="3">
    <source>
        <dbReference type="EMBL" id="WDR06550.1"/>
    </source>
</evidence>
<evidence type="ECO:0000259" key="2">
    <source>
        <dbReference type="Pfam" id="PF11412"/>
    </source>
</evidence>